<evidence type="ECO:0000256" key="2">
    <source>
        <dbReference type="ARBA" id="ARBA00022448"/>
    </source>
</evidence>
<keyword evidence="2 9" id="KW-0813">Transport</keyword>
<dbReference type="RefSeq" id="WP_331301111.1">
    <property type="nucleotide sequence ID" value="NZ_MLCA01000001.1"/>
</dbReference>
<dbReference type="HAMAP" id="MF_00237">
    <property type="entry name" value="TatB"/>
    <property type="match status" value="1"/>
</dbReference>
<sequence>MLDMSWGEVMLIGGVALIVIGPKDLPKALRTVGQITSKLRRMAGEFQMQFNEAIREAELDDVRREVDGIRNTVRTAGSTFNPVQTIRDELKGAVEGRAKVGPEKMGPEMPGPEMPGPETPPVETRSLADATAQLKAEQEAAGTPPVAGTPSALPAAEATQHAAPGVAQAPLPVPGSVYDPYGPPPDPQAAHPATDTSKNGTAAR</sequence>
<dbReference type="NCBIfam" id="TIGR01410">
    <property type="entry name" value="tatB"/>
    <property type="match status" value="1"/>
</dbReference>
<keyword evidence="6 9" id="KW-1133">Transmembrane helix</keyword>
<name>A0ABU7TJX6_9HYPH</name>
<dbReference type="EMBL" id="MLCA01000001">
    <property type="protein sequence ID" value="MEE7490012.1"/>
    <property type="molecule type" value="Genomic_DNA"/>
</dbReference>
<dbReference type="Proteomes" id="UP001355206">
    <property type="component" value="Unassembled WGS sequence"/>
</dbReference>
<evidence type="ECO:0000256" key="6">
    <source>
        <dbReference type="ARBA" id="ARBA00022989"/>
    </source>
</evidence>
<evidence type="ECO:0000256" key="3">
    <source>
        <dbReference type="ARBA" id="ARBA00022475"/>
    </source>
</evidence>
<comment type="caution">
    <text evidence="11">The sequence shown here is derived from an EMBL/GenBank/DDBJ whole genome shotgun (WGS) entry which is preliminary data.</text>
</comment>
<accession>A0ABU7TJX6</accession>
<evidence type="ECO:0000256" key="10">
    <source>
        <dbReference type="SAM" id="MobiDB-lite"/>
    </source>
</evidence>
<keyword evidence="12" id="KW-1185">Reference proteome</keyword>
<evidence type="ECO:0000313" key="12">
    <source>
        <dbReference type="Proteomes" id="UP001355206"/>
    </source>
</evidence>
<comment type="subunit">
    <text evidence="9">The Tat system comprises two distinct complexes: a TatABC complex, containing multiple copies of TatA, TatB and TatC subunits, and a separate TatA complex, containing only TatA subunits. Substrates initially bind to the TatABC complex, which probably triggers association of the separate TatA complex to form the active translocon.</text>
</comment>
<comment type="subcellular location">
    <subcellularLocation>
        <location evidence="9">Cell membrane</location>
        <topology evidence="9">Single-pass membrane protein</topology>
    </subcellularLocation>
    <subcellularLocation>
        <location evidence="1">Membrane</location>
        <topology evidence="1">Single-pass membrane protein</topology>
    </subcellularLocation>
</comment>
<dbReference type="Pfam" id="PF02416">
    <property type="entry name" value="TatA_B_E"/>
    <property type="match status" value="1"/>
</dbReference>
<dbReference type="Gene3D" id="1.20.5.3310">
    <property type="match status" value="1"/>
</dbReference>
<feature type="compositionally biased region" description="Polar residues" evidence="10">
    <location>
        <begin position="194"/>
        <end position="204"/>
    </location>
</feature>
<evidence type="ECO:0000256" key="1">
    <source>
        <dbReference type="ARBA" id="ARBA00004167"/>
    </source>
</evidence>
<keyword evidence="7 9" id="KW-0811">Translocation</keyword>
<dbReference type="PRINTS" id="PR01506">
    <property type="entry name" value="TATBPROTEIN"/>
</dbReference>
<dbReference type="InterPro" id="IPR018448">
    <property type="entry name" value="TatB"/>
</dbReference>
<dbReference type="InterPro" id="IPR003369">
    <property type="entry name" value="TatA/B/E"/>
</dbReference>
<comment type="similarity">
    <text evidence="9">Belongs to the TatB family.</text>
</comment>
<evidence type="ECO:0000256" key="9">
    <source>
        <dbReference type="HAMAP-Rule" id="MF_00237"/>
    </source>
</evidence>
<proteinExistence type="inferred from homology"/>
<evidence type="ECO:0000256" key="7">
    <source>
        <dbReference type="ARBA" id="ARBA00023010"/>
    </source>
</evidence>
<gene>
    <name evidence="9 11" type="primary">tatB</name>
    <name evidence="11" type="ORF">MOTC310_05810</name>
</gene>
<feature type="compositionally biased region" description="Basic and acidic residues" evidence="10">
    <location>
        <begin position="92"/>
        <end position="106"/>
    </location>
</feature>
<feature type="region of interest" description="Disordered" evidence="10">
    <location>
        <begin position="92"/>
        <end position="204"/>
    </location>
</feature>
<evidence type="ECO:0000256" key="8">
    <source>
        <dbReference type="ARBA" id="ARBA00023136"/>
    </source>
</evidence>
<keyword evidence="5 9" id="KW-0653">Protein transport</keyword>
<dbReference type="PANTHER" id="PTHR33162">
    <property type="entry name" value="SEC-INDEPENDENT PROTEIN TRANSLOCASE PROTEIN TATA, CHLOROPLASTIC"/>
    <property type="match status" value="1"/>
</dbReference>
<dbReference type="PANTHER" id="PTHR33162:SF1">
    <property type="entry name" value="SEC-INDEPENDENT PROTEIN TRANSLOCASE PROTEIN TATA, CHLOROPLASTIC"/>
    <property type="match status" value="1"/>
</dbReference>
<evidence type="ECO:0000256" key="5">
    <source>
        <dbReference type="ARBA" id="ARBA00022927"/>
    </source>
</evidence>
<keyword evidence="4 9" id="KW-0812">Transmembrane</keyword>
<evidence type="ECO:0000256" key="4">
    <source>
        <dbReference type="ARBA" id="ARBA00022692"/>
    </source>
</evidence>
<feature type="compositionally biased region" description="Pro residues" evidence="10">
    <location>
        <begin position="109"/>
        <end position="120"/>
    </location>
</feature>
<keyword evidence="8 9" id="KW-0472">Membrane</keyword>
<organism evidence="11 12">
    <name type="scientific">Methylobacterium oryzae</name>
    <dbReference type="NCBI Taxonomy" id="334852"/>
    <lineage>
        <taxon>Bacteria</taxon>
        <taxon>Pseudomonadati</taxon>
        <taxon>Pseudomonadota</taxon>
        <taxon>Alphaproteobacteria</taxon>
        <taxon>Hyphomicrobiales</taxon>
        <taxon>Methylobacteriaceae</taxon>
        <taxon>Methylobacterium</taxon>
    </lineage>
</organism>
<comment type="function">
    <text evidence="9">Part of the twin-arginine translocation (Tat) system that transports large folded proteins containing a characteristic twin-arginine motif in their signal peptide across membranes. Together with TatC, TatB is part of a receptor directly interacting with Tat signal peptides. TatB may form an oligomeric binding site that transiently accommodates folded Tat precursor proteins before their translocation.</text>
</comment>
<protein>
    <recommendedName>
        <fullName evidence="9">Sec-independent protein translocase protein TatB</fullName>
    </recommendedName>
</protein>
<keyword evidence="3 9" id="KW-1003">Cell membrane</keyword>
<reference evidence="11 12" key="1">
    <citation type="journal article" date="2012" name="Genet. Mol. Biol.">
        <title>Analysis of 16S rRNA and mxaF genes revealing insights into Methylobacterium niche-specific plant association.</title>
        <authorList>
            <person name="Dourado M.N."/>
            <person name="Andreote F.D."/>
            <person name="Dini-Andreote F."/>
            <person name="Conti R."/>
            <person name="Araujo J.M."/>
            <person name="Araujo W.L."/>
        </authorList>
    </citation>
    <scope>NUCLEOTIDE SEQUENCE [LARGE SCALE GENOMIC DNA]</scope>
    <source>
        <strain evidence="11 12">TC3-10</strain>
    </source>
</reference>
<evidence type="ECO:0000313" key="11">
    <source>
        <dbReference type="EMBL" id="MEE7490012.1"/>
    </source>
</evidence>